<sequence>MGGSSKKQTVGYRYLAGFHMGVCRGPVDELVEIQVGERTAWKGSATSSTRIYIDAPKLFGGDKQEGGIQGYCDVMMGEPTQGLNSRLAAMLTGITPAFRGVFSLFYDGLVSALNPYPKPWAMRVRRAVQGWQDDAPWYAARAVIPMADGQIRAMNPAHILVEANTNDDWGRGLPLAQLDLDSYRAAADALLAEGFGLCLRWNRQDRVSMFMQHVLDHIGAAQFVSRRTGKLTLRLIRDDYALDDLPAFDRWSGLLGIDDDAVSAPDTATNEVIVNWRDPLTRKERQSRERNLGAIRAAEGVNATTTDYPGIPTAELAHRVAARDVLAASSGVRRFKVRLDRRGYQLEPGQAFIVRAPERGIAQIVLRAGEVDYGQLTEGTVTVTAAQDVFGLPATGIYAVEPGLWVPPDRTPYPVTARRVFEMTLRDLYREAFAPDDLTEAPASLGTDPTGGIVQAVGGRPLGVPYSYALQARVAPADFAEVGSGDFCPTAMLRLEVSATSIMLWLSGGVDLDRVTAGAAAMLGDEIVRIEAVFDEAVRVARGCVDTVPTRHAAGERIWFYQDFAAGPYTRYALGTTIQARMLTRTSTDELDPALAPIDQHVVAARDARPYPPGAITVNDDFYPEMVFSLSGSFALSWAHRDRFAQADVLIDCLQGDIGPEPGVTYDVEVYRVSDGELVLAQRDIPGKSAVLNGEGLPLLSAPAQGVERMTFDAIAPNSGELGEGWTVSGGEDWRTVAWRAEAAAFEIPLAGGLDVSRQANMWIQTAAGGQLDLDYRFTSWRATLEIALDEWIVLALGRDDYRRPQEGHLVLQLPPGLVSLRFRYHNPEDGFEEAAPTWVGNLVVTGAGELASGVTLSAGLSGDVAGGGTGWGFNVLPLESQRLAMRGATGPTASKSLTRALHPAVAGQVRFSFGCDLYSGALRLLVGGREAWAIHAEGERVTESGLVIRPVLPNSGEIVWEYSNTAGGQTHQPPAGVWLDDIEVTAAEGQVIDPCRVELFSKRPHVEVVAGEEVTTMIESSQRFRTLIAGAVPAGPAAELLMDLVSLGFGAAFRSSMRSTYPQGSTGAAAVTAFDALLGVIGVNGLYTTDQGAFATAHTSMYNASHVPPALPLLSGITGDQVVFPAGAYAMGGYRMLSIVAFGPSMSLVGGMLLAFEGDTPWPASTLRARFRSVRDEGALNFEQEVTFSERIYTAVPGLSAGATLYVSRSLSDATAFRDALSQHPHYEVRVTV</sequence>
<name>A0A484QD58_9ZZZZ</name>
<dbReference type="EMBL" id="CAADIJ010000011">
    <property type="protein sequence ID" value="VFR70460.1"/>
    <property type="molecule type" value="Genomic_DNA"/>
</dbReference>
<dbReference type="EMBL" id="CAADIL010000016">
    <property type="protein sequence ID" value="VFR72083.1"/>
    <property type="molecule type" value="Genomic_DNA"/>
</dbReference>
<reference evidence="1" key="1">
    <citation type="submission" date="2019-03" db="EMBL/GenBank/DDBJ databases">
        <authorList>
            <person name="Danneels B."/>
        </authorList>
    </citation>
    <scope>NUCLEOTIDE SEQUENCE</scope>
</reference>
<dbReference type="AlphaFoldDB" id="A0A484QD58"/>
<protein>
    <submittedName>
        <fullName evidence="1">Phage protein</fullName>
    </submittedName>
</protein>
<evidence type="ECO:0000313" key="3">
    <source>
        <dbReference type="EMBL" id="VFR72083.1"/>
    </source>
</evidence>
<accession>A0A484QD58</accession>
<evidence type="ECO:0000313" key="1">
    <source>
        <dbReference type="EMBL" id="VFR34580.1"/>
    </source>
</evidence>
<evidence type="ECO:0000313" key="2">
    <source>
        <dbReference type="EMBL" id="VFR70460.1"/>
    </source>
</evidence>
<gene>
    <name evidence="1" type="ORF">ANDA3_3731</name>
    <name evidence="3" type="ORF">DAR2_3581</name>
    <name evidence="2" type="ORF">DAR3_4195</name>
</gene>
<dbReference type="EMBL" id="CAADIC010000019">
    <property type="protein sequence ID" value="VFR34580.1"/>
    <property type="molecule type" value="Genomic_DNA"/>
</dbReference>
<organism evidence="1">
    <name type="scientific">plant metagenome</name>
    <dbReference type="NCBI Taxonomy" id="1297885"/>
    <lineage>
        <taxon>unclassified sequences</taxon>
        <taxon>metagenomes</taxon>
        <taxon>organismal metagenomes</taxon>
    </lineage>
</organism>
<proteinExistence type="predicted"/>